<keyword evidence="2" id="KW-1185">Reference proteome</keyword>
<dbReference type="Proteomes" id="UP001295740">
    <property type="component" value="Unassembled WGS sequence"/>
</dbReference>
<protein>
    <submittedName>
        <fullName evidence="1">Uu.00g110810.m01.CDS01</fullName>
    </submittedName>
</protein>
<evidence type="ECO:0000313" key="2">
    <source>
        <dbReference type="Proteomes" id="UP001295740"/>
    </source>
</evidence>
<dbReference type="SUPFAM" id="SSF81383">
    <property type="entry name" value="F-box domain"/>
    <property type="match status" value="1"/>
</dbReference>
<sequence length="325" mass="36100">MASVETEMADAPAGARQSLHISDVPDEVLVLIFENLRGRCISEDDFDPTIGVRDVQNLRLTCRRFCEASSHLLIHTVCVAMEPQSVSRLGLIAAHPSISKGVRRIKVLLHYYHSQLAGDFRRFFHYCKAGIETFITLVESHLTNEEPENQEVANRGKLLIDMTTSIFEALDMGLDAYEDGTLPAAEPVVLQHLGPIILALDGYQKRMAEQDILRYGGGFAESVAHAMASMPMVRALEITDCRQKALALDWPPAPIIDRGSWPEFLEPLEWWEATTYGVGSPPLDAMVNIIGSLSRPGILLTRMNMNVTLLWTGWRCPQSTMIVAG</sequence>
<organism evidence="1 2">
    <name type="scientific">Anthostomella pinea</name>
    <dbReference type="NCBI Taxonomy" id="933095"/>
    <lineage>
        <taxon>Eukaryota</taxon>
        <taxon>Fungi</taxon>
        <taxon>Dikarya</taxon>
        <taxon>Ascomycota</taxon>
        <taxon>Pezizomycotina</taxon>
        <taxon>Sordariomycetes</taxon>
        <taxon>Xylariomycetidae</taxon>
        <taxon>Xylariales</taxon>
        <taxon>Xylariaceae</taxon>
        <taxon>Anthostomella</taxon>
    </lineage>
</organism>
<proteinExistence type="predicted"/>
<evidence type="ECO:0000313" key="1">
    <source>
        <dbReference type="EMBL" id="CAJ2503687.1"/>
    </source>
</evidence>
<comment type="caution">
    <text evidence="1">The sequence shown here is derived from an EMBL/GenBank/DDBJ whole genome shotgun (WGS) entry which is preliminary data.</text>
</comment>
<dbReference type="InterPro" id="IPR036047">
    <property type="entry name" value="F-box-like_dom_sf"/>
</dbReference>
<gene>
    <name evidence="1" type="ORF">KHLLAP_LOCUS4155</name>
</gene>
<dbReference type="CDD" id="cd09917">
    <property type="entry name" value="F-box_SF"/>
    <property type="match status" value="1"/>
</dbReference>
<name>A0AAI8YDW3_9PEZI</name>
<reference evidence="1" key="1">
    <citation type="submission" date="2023-10" db="EMBL/GenBank/DDBJ databases">
        <authorList>
            <person name="Hackl T."/>
        </authorList>
    </citation>
    <scope>NUCLEOTIDE SEQUENCE</scope>
</reference>
<dbReference type="EMBL" id="CAUWAG010000006">
    <property type="protein sequence ID" value="CAJ2503687.1"/>
    <property type="molecule type" value="Genomic_DNA"/>
</dbReference>
<accession>A0AAI8YDW3</accession>
<dbReference type="AlphaFoldDB" id="A0AAI8YDW3"/>